<organism evidence="8 9">
    <name type="scientific">Littorina saxatilis</name>
    <dbReference type="NCBI Taxonomy" id="31220"/>
    <lineage>
        <taxon>Eukaryota</taxon>
        <taxon>Metazoa</taxon>
        <taxon>Spiralia</taxon>
        <taxon>Lophotrochozoa</taxon>
        <taxon>Mollusca</taxon>
        <taxon>Gastropoda</taxon>
        <taxon>Caenogastropoda</taxon>
        <taxon>Littorinimorpha</taxon>
        <taxon>Littorinoidea</taxon>
        <taxon>Littorinidae</taxon>
        <taxon>Littorina</taxon>
    </lineage>
</organism>
<evidence type="ECO:0000256" key="1">
    <source>
        <dbReference type="ARBA" id="ARBA00004370"/>
    </source>
</evidence>
<evidence type="ECO:0000259" key="7">
    <source>
        <dbReference type="PROSITE" id="PS50049"/>
    </source>
</evidence>
<feature type="compositionally biased region" description="Polar residues" evidence="5">
    <location>
        <begin position="13"/>
        <end position="22"/>
    </location>
</feature>
<keyword evidence="6" id="KW-1133">Transmembrane helix</keyword>
<keyword evidence="9" id="KW-1185">Reference proteome</keyword>
<dbReference type="AlphaFoldDB" id="A0AAN9AQ07"/>
<dbReference type="InterPro" id="IPR008983">
    <property type="entry name" value="Tumour_necrosis_fac-like_dom"/>
</dbReference>
<feature type="region of interest" description="Disordered" evidence="5">
    <location>
        <begin position="1"/>
        <end position="22"/>
    </location>
</feature>
<dbReference type="Gene3D" id="2.60.120.40">
    <property type="match status" value="1"/>
</dbReference>
<dbReference type="Proteomes" id="UP001374579">
    <property type="component" value="Unassembled WGS sequence"/>
</dbReference>
<dbReference type="PROSITE" id="PS50049">
    <property type="entry name" value="THD_2"/>
    <property type="match status" value="1"/>
</dbReference>
<evidence type="ECO:0000256" key="5">
    <source>
        <dbReference type="SAM" id="MobiDB-lite"/>
    </source>
</evidence>
<dbReference type="Pfam" id="PF00229">
    <property type="entry name" value="TNF"/>
    <property type="match status" value="1"/>
</dbReference>
<dbReference type="SUPFAM" id="SSF49842">
    <property type="entry name" value="TNF-like"/>
    <property type="match status" value="1"/>
</dbReference>
<reference evidence="8 9" key="1">
    <citation type="submission" date="2024-02" db="EMBL/GenBank/DDBJ databases">
        <title>Chromosome-scale genome assembly of the rough periwinkle Littorina saxatilis.</title>
        <authorList>
            <person name="De Jode A."/>
            <person name="Faria R."/>
            <person name="Formenti G."/>
            <person name="Sims Y."/>
            <person name="Smith T.P."/>
            <person name="Tracey A."/>
            <person name="Wood J.M.D."/>
            <person name="Zagrodzka Z.B."/>
            <person name="Johannesson K."/>
            <person name="Butlin R.K."/>
            <person name="Leder E.H."/>
        </authorList>
    </citation>
    <scope>NUCLEOTIDE SEQUENCE [LARGE SCALE GENOMIC DNA]</scope>
    <source>
        <strain evidence="8">Snail1</strain>
        <tissue evidence="8">Muscle</tissue>
    </source>
</reference>
<dbReference type="GO" id="GO:0006955">
    <property type="term" value="P:immune response"/>
    <property type="evidence" value="ECO:0007669"/>
    <property type="project" value="InterPro"/>
</dbReference>
<name>A0AAN9AQ07_9CAEN</name>
<dbReference type="GO" id="GO:0005164">
    <property type="term" value="F:tumor necrosis factor receptor binding"/>
    <property type="evidence" value="ECO:0007669"/>
    <property type="project" value="InterPro"/>
</dbReference>
<comment type="subcellular location">
    <subcellularLocation>
        <location evidence="1">Membrane</location>
    </subcellularLocation>
</comment>
<dbReference type="EMBL" id="JBAMIC010000024">
    <property type="protein sequence ID" value="KAK7091027.1"/>
    <property type="molecule type" value="Genomic_DNA"/>
</dbReference>
<keyword evidence="6" id="KW-0812">Transmembrane</keyword>
<dbReference type="GO" id="GO:0005125">
    <property type="term" value="F:cytokine activity"/>
    <property type="evidence" value="ECO:0007669"/>
    <property type="project" value="UniProtKB-KW"/>
</dbReference>
<comment type="caution">
    <text evidence="8">The sequence shown here is derived from an EMBL/GenBank/DDBJ whole genome shotgun (WGS) entry which is preliminary data.</text>
</comment>
<gene>
    <name evidence="8" type="ORF">V1264_010745</name>
</gene>
<dbReference type="PANTHER" id="PTHR11471">
    <property type="entry name" value="TUMOR NECROSIS FACTOR FAMILY MEMBER"/>
    <property type="match status" value="1"/>
</dbReference>
<evidence type="ECO:0000256" key="2">
    <source>
        <dbReference type="ARBA" id="ARBA00008670"/>
    </source>
</evidence>
<dbReference type="GO" id="GO:0005615">
    <property type="term" value="C:extracellular space"/>
    <property type="evidence" value="ECO:0007669"/>
    <property type="project" value="UniProtKB-KW"/>
</dbReference>
<evidence type="ECO:0000256" key="3">
    <source>
        <dbReference type="ARBA" id="ARBA00022514"/>
    </source>
</evidence>
<dbReference type="GO" id="GO:0016020">
    <property type="term" value="C:membrane"/>
    <property type="evidence" value="ECO:0007669"/>
    <property type="project" value="UniProtKB-SubCell"/>
</dbReference>
<dbReference type="SMART" id="SM00207">
    <property type="entry name" value="TNF"/>
    <property type="match status" value="1"/>
</dbReference>
<sequence>MTGTVHFDVPDTAHSTSRSSRPFLSRNVSMEEADNSVNEIHESLPRKAAVRLYRQISSGFNSRTIRCILVVSLGLNLIFAILVGIFVGFWQSSRDFNTDSSADAISSMPTREQLYSCFPCSEEGIPGLQMSVRSKNGVCCAKDSIPGFERSNRYLQLTRDYVRGHCPDKQDTEWPSGNQKNDPPSAAHLTLDVSKSKKNLQDLHKDKHYLSWNVKDDTGISFISSDLRYVNGTITIPTQGRYHIYTHLTFDTYSNNLDQEQLVVDHSIARISRGSPTYLVLDKVNLQPRVVKSSDLEGTFELRQGDVVKVIVSYPSYLYNLPQTNVFGLFKLVSG</sequence>
<feature type="domain" description="THD" evidence="7">
    <location>
        <begin position="185"/>
        <end position="332"/>
    </location>
</feature>
<accession>A0AAN9AQ07</accession>
<protein>
    <recommendedName>
        <fullName evidence="7">THD domain-containing protein</fullName>
    </recommendedName>
</protein>
<proteinExistence type="inferred from homology"/>
<keyword evidence="4 6" id="KW-0472">Membrane</keyword>
<comment type="similarity">
    <text evidence="2">Belongs to the tumor necrosis factor family.</text>
</comment>
<evidence type="ECO:0000256" key="6">
    <source>
        <dbReference type="SAM" id="Phobius"/>
    </source>
</evidence>
<dbReference type="PANTHER" id="PTHR11471:SF13">
    <property type="entry name" value="TNF FAMILY PROFILE DOMAIN-CONTAINING PROTEIN"/>
    <property type="match status" value="1"/>
</dbReference>
<evidence type="ECO:0000256" key="4">
    <source>
        <dbReference type="ARBA" id="ARBA00023136"/>
    </source>
</evidence>
<evidence type="ECO:0000313" key="8">
    <source>
        <dbReference type="EMBL" id="KAK7091027.1"/>
    </source>
</evidence>
<feature type="transmembrane region" description="Helical" evidence="6">
    <location>
        <begin position="67"/>
        <end position="90"/>
    </location>
</feature>
<keyword evidence="3" id="KW-0202">Cytokine</keyword>
<dbReference type="InterPro" id="IPR006052">
    <property type="entry name" value="TNF_dom"/>
</dbReference>
<evidence type="ECO:0000313" key="9">
    <source>
        <dbReference type="Proteomes" id="UP001374579"/>
    </source>
</evidence>